<keyword evidence="3 5" id="KW-1133">Transmembrane helix</keyword>
<dbReference type="InterPro" id="IPR001046">
    <property type="entry name" value="NRAMP_fam"/>
</dbReference>
<feature type="transmembrane region" description="Helical" evidence="5">
    <location>
        <begin position="366"/>
        <end position="385"/>
    </location>
</feature>
<evidence type="ECO:0000256" key="1">
    <source>
        <dbReference type="ARBA" id="ARBA00004141"/>
    </source>
</evidence>
<keyword evidence="2 5" id="KW-0812">Transmembrane</keyword>
<dbReference type="RefSeq" id="WP_197530776.1">
    <property type="nucleotide sequence ID" value="NZ_SJPS01000005.1"/>
</dbReference>
<accession>A0A5C6CIY7</accession>
<dbReference type="GO" id="GO:0034755">
    <property type="term" value="P:iron ion transmembrane transport"/>
    <property type="evidence" value="ECO:0007669"/>
    <property type="project" value="TreeGrafter"/>
</dbReference>
<comment type="caution">
    <text evidence="6">The sequence shown here is derived from an EMBL/GenBank/DDBJ whole genome shotgun (WGS) entry which is preliminary data.</text>
</comment>
<evidence type="ECO:0000256" key="3">
    <source>
        <dbReference type="ARBA" id="ARBA00022989"/>
    </source>
</evidence>
<keyword evidence="7" id="KW-1185">Reference proteome</keyword>
<dbReference type="PANTHER" id="PTHR11706">
    <property type="entry name" value="SOLUTE CARRIER PROTEIN FAMILY 11 MEMBER"/>
    <property type="match status" value="1"/>
</dbReference>
<evidence type="ECO:0000313" key="6">
    <source>
        <dbReference type="EMBL" id="TWU24753.1"/>
    </source>
</evidence>
<feature type="transmembrane region" description="Helical" evidence="5">
    <location>
        <begin position="209"/>
        <end position="228"/>
    </location>
</feature>
<name>A0A5C6CIY7_9BACT</name>
<dbReference type="EMBL" id="SJPS01000005">
    <property type="protein sequence ID" value="TWU24753.1"/>
    <property type="molecule type" value="Genomic_DNA"/>
</dbReference>
<keyword evidence="4 5" id="KW-0472">Membrane</keyword>
<organism evidence="6 7">
    <name type="scientific">Bythopirellula polymerisocia</name>
    <dbReference type="NCBI Taxonomy" id="2528003"/>
    <lineage>
        <taxon>Bacteria</taxon>
        <taxon>Pseudomonadati</taxon>
        <taxon>Planctomycetota</taxon>
        <taxon>Planctomycetia</taxon>
        <taxon>Pirellulales</taxon>
        <taxon>Lacipirellulaceae</taxon>
        <taxon>Bythopirellula</taxon>
    </lineage>
</organism>
<feature type="transmembrane region" description="Helical" evidence="5">
    <location>
        <begin position="391"/>
        <end position="413"/>
    </location>
</feature>
<feature type="transmembrane region" description="Helical" evidence="5">
    <location>
        <begin position="425"/>
        <end position="448"/>
    </location>
</feature>
<feature type="transmembrane region" description="Helical" evidence="5">
    <location>
        <begin position="133"/>
        <end position="156"/>
    </location>
</feature>
<dbReference type="AlphaFoldDB" id="A0A5C6CIY7"/>
<feature type="transmembrane region" description="Helical" evidence="5">
    <location>
        <begin position="54"/>
        <end position="72"/>
    </location>
</feature>
<feature type="transmembrane region" description="Helical" evidence="5">
    <location>
        <begin position="168"/>
        <end position="189"/>
    </location>
</feature>
<evidence type="ECO:0000256" key="2">
    <source>
        <dbReference type="ARBA" id="ARBA00022692"/>
    </source>
</evidence>
<proteinExistence type="predicted"/>
<sequence length="452" mass="49734">MLPRDPYVLDPASIQEPPTRFLDQLKYCGPGFVLSASIVGSGELIATTTLGAKAGFATLWVILVSCLVKVVLQLEFGRHTIHHGETALVAINKLPGWRFRGRHWTIWFWLALLPIKILQMGGIVGGLSILMNLIVPAVSLTAWCGIVAITVAVLVFSERYKMIELMSLSMTFVFTILTLVSVAALQWTAYAINGRDILNGLQGQIPPGALLFVFAAFGLTGVGGDEIMQYTYWLLEKGYASRVGPYKQGDADWLRRARGWTRVMVFDALLSMVAYTTVTAAFYVLGAAVLHARGDIPAGNAMVATLANMYTESLGPWARGVFLAGAFFVLFSTAFSALAAWTRIYSDTFSQFGWIEFTDQVVRVRTIKILAWVFPALWATVFLWIEQPVTMVMLGGLATAAILLIVVVAAIDFRYRRSLPELAPGIFYDVVFWISTVSIVTLACYGIWTALK</sequence>
<reference evidence="6 7" key="1">
    <citation type="submission" date="2019-02" db="EMBL/GenBank/DDBJ databases">
        <title>Deep-cultivation of Planctomycetes and their phenomic and genomic characterization uncovers novel biology.</title>
        <authorList>
            <person name="Wiegand S."/>
            <person name="Jogler M."/>
            <person name="Boedeker C."/>
            <person name="Pinto D."/>
            <person name="Vollmers J."/>
            <person name="Rivas-Marin E."/>
            <person name="Kohn T."/>
            <person name="Peeters S.H."/>
            <person name="Heuer A."/>
            <person name="Rast P."/>
            <person name="Oberbeckmann S."/>
            <person name="Bunk B."/>
            <person name="Jeske O."/>
            <person name="Meyerdierks A."/>
            <person name="Storesund J.E."/>
            <person name="Kallscheuer N."/>
            <person name="Luecker S."/>
            <person name="Lage O.M."/>
            <person name="Pohl T."/>
            <person name="Merkel B.J."/>
            <person name="Hornburger P."/>
            <person name="Mueller R.-W."/>
            <person name="Bruemmer F."/>
            <person name="Labrenz M."/>
            <person name="Spormann A.M."/>
            <person name="Op Den Camp H."/>
            <person name="Overmann J."/>
            <person name="Amann R."/>
            <person name="Jetten M.S.M."/>
            <person name="Mascher T."/>
            <person name="Medema M.H."/>
            <person name="Devos D.P."/>
            <person name="Kaster A.-K."/>
            <person name="Ovreas L."/>
            <person name="Rohde M."/>
            <person name="Galperin M.Y."/>
            <person name="Jogler C."/>
        </authorList>
    </citation>
    <scope>NUCLEOTIDE SEQUENCE [LARGE SCALE GENOMIC DNA]</scope>
    <source>
        <strain evidence="6 7">Pla144</strain>
    </source>
</reference>
<feature type="transmembrane region" description="Helical" evidence="5">
    <location>
        <begin position="263"/>
        <end position="285"/>
    </location>
</feature>
<evidence type="ECO:0000256" key="4">
    <source>
        <dbReference type="ARBA" id="ARBA00023136"/>
    </source>
</evidence>
<gene>
    <name evidence="6" type="ORF">Pla144_36390</name>
</gene>
<evidence type="ECO:0000256" key="5">
    <source>
        <dbReference type="SAM" id="Phobius"/>
    </source>
</evidence>
<comment type="subcellular location">
    <subcellularLocation>
        <location evidence="1">Membrane</location>
        <topology evidence="1">Multi-pass membrane protein</topology>
    </subcellularLocation>
</comment>
<dbReference type="GO" id="GO:0005384">
    <property type="term" value="F:manganese ion transmembrane transporter activity"/>
    <property type="evidence" value="ECO:0007669"/>
    <property type="project" value="TreeGrafter"/>
</dbReference>
<dbReference type="NCBIfam" id="NF037982">
    <property type="entry name" value="Nramp_1"/>
    <property type="match status" value="1"/>
</dbReference>
<feature type="transmembrane region" description="Helical" evidence="5">
    <location>
        <begin position="321"/>
        <end position="345"/>
    </location>
</feature>
<dbReference type="GO" id="GO:0015086">
    <property type="term" value="F:cadmium ion transmembrane transporter activity"/>
    <property type="evidence" value="ECO:0007669"/>
    <property type="project" value="TreeGrafter"/>
</dbReference>
<dbReference type="PANTHER" id="PTHR11706:SF3">
    <property type="entry name" value="METAL ION TRANSPORT PROTEIN"/>
    <property type="match status" value="1"/>
</dbReference>
<evidence type="ECO:0000313" key="7">
    <source>
        <dbReference type="Proteomes" id="UP000318437"/>
    </source>
</evidence>
<dbReference type="Proteomes" id="UP000318437">
    <property type="component" value="Unassembled WGS sequence"/>
</dbReference>
<protein>
    <submittedName>
        <fullName evidence="6">Manganese transport protein MntH</fullName>
    </submittedName>
</protein>
<feature type="transmembrane region" description="Helical" evidence="5">
    <location>
        <begin position="106"/>
        <end position="127"/>
    </location>
</feature>
<dbReference type="GO" id="GO:0005886">
    <property type="term" value="C:plasma membrane"/>
    <property type="evidence" value="ECO:0007669"/>
    <property type="project" value="TreeGrafter"/>
</dbReference>